<dbReference type="RefSeq" id="WP_119849047.1">
    <property type="nucleotide sequence ID" value="NZ_CP032412.1"/>
</dbReference>
<sequence>MKSYKGDHSIHLVGQAWQIRIMLKQWQQQWGSETMIVDIISKSSKNINENKSKN</sequence>
<dbReference type="EMBL" id="CP032412">
    <property type="protein sequence ID" value="AYB45245.1"/>
    <property type="molecule type" value="Genomic_DNA"/>
</dbReference>
<dbReference type="InterPro" id="IPR025177">
    <property type="entry name" value="MciZ"/>
</dbReference>
<organism evidence="1 2">
    <name type="scientific">Paenibacillus lautus</name>
    <name type="common">Bacillus lautus</name>
    <dbReference type="NCBI Taxonomy" id="1401"/>
    <lineage>
        <taxon>Bacteria</taxon>
        <taxon>Bacillati</taxon>
        <taxon>Bacillota</taxon>
        <taxon>Bacilli</taxon>
        <taxon>Bacillales</taxon>
        <taxon>Paenibacillaceae</taxon>
        <taxon>Paenibacillus</taxon>
    </lineage>
</organism>
<proteinExistence type="predicted"/>
<accession>A0A385TVK1</accession>
<gene>
    <name evidence="1" type="primary">mciZ</name>
    <name evidence="1" type="ORF">D5F53_18985</name>
</gene>
<dbReference type="Proteomes" id="UP000266552">
    <property type="component" value="Chromosome"/>
</dbReference>
<dbReference type="AlphaFoldDB" id="A0A385TVK1"/>
<evidence type="ECO:0000313" key="1">
    <source>
        <dbReference type="EMBL" id="AYB45245.1"/>
    </source>
</evidence>
<dbReference type="KEGG" id="plw:D5F53_18985"/>
<protein>
    <submittedName>
        <fullName evidence="1">Z-ring formation inhibitor MciZ</fullName>
    </submittedName>
</protein>
<keyword evidence="2" id="KW-1185">Reference proteome</keyword>
<dbReference type="Pfam" id="PF13072">
    <property type="entry name" value="MciZ"/>
    <property type="match status" value="1"/>
</dbReference>
<reference evidence="1 2" key="1">
    <citation type="submission" date="2018-09" db="EMBL/GenBank/DDBJ databases">
        <title>Genome Sequence of Paenibacillus lautus Strain E7593-69, Azo Dye-Degrading Bacteria, Isolated from Commercial Tattoo Inks.</title>
        <authorList>
            <person name="Nho S.W."/>
            <person name="Kim S.-J."/>
            <person name="Kweon O."/>
            <person name="Cerniglia C.E."/>
        </authorList>
    </citation>
    <scope>NUCLEOTIDE SEQUENCE [LARGE SCALE GENOMIC DNA]</scope>
    <source>
        <strain evidence="1 2">E7593-69</strain>
    </source>
</reference>
<name>A0A385TVK1_PAELA</name>
<evidence type="ECO:0000313" key="2">
    <source>
        <dbReference type="Proteomes" id="UP000266552"/>
    </source>
</evidence>